<evidence type="ECO:0000256" key="1">
    <source>
        <dbReference type="SAM" id="Phobius"/>
    </source>
</evidence>
<dbReference type="EMBL" id="CADILG010000018">
    <property type="protein sequence ID" value="CAB3870734.1"/>
    <property type="molecule type" value="Genomic_DNA"/>
</dbReference>
<organism evidence="2 3">
    <name type="scientific">Achromobacter anxifer</name>
    <dbReference type="NCBI Taxonomy" id="1287737"/>
    <lineage>
        <taxon>Bacteria</taxon>
        <taxon>Pseudomonadati</taxon>
        <taxon>Pseudomonadota</taxon>
        <taxon>Betaproteobacteria</taxon>
        <taxon>Burkholderiales</taxon>
        <taxon>Alcaligenaceae</taxon>
        <taxon>Achromobacter</taxon>
    </lineage>
</organism>
<proteinExistence type="predicted"/>
<name>A0A6S7DPJ8_9BURK</name>
<dbReference type="Proteomes" id="UP000494117">
    <property type="component" value="Unassembled WGS sequence"/>
</dbReference>
<dbReference type="AlphaFoldDB" id="A0A6S7DPJ8"/>
<keyword evidence="1" id="KW-0812">Transmembrane</keyword>
<keyword evidence="1" id="KW-0472">Membrane</keyword>
<evidence type="ECO:0000313" key="2">
    <source>
        <dbReference type="EMBL" id="CAB3870734.1"/>
    </source>
</evidence>
<protein>
    <submittedName>
        <fullName evidence="2">Uncharacterized protein</fullName>
    </submittedName>
</protein>
<feature type="transmembrane region" description="Helical" evidence="1">
    <location>
        <begin position="29"/>
        <end position="55"/>
    </location>
</feature>
<gene>
    <name evidence="2" type="ORF">LMG26858_02712</name>
</gene>
<feature type="transmembrane region" description="Helical" evidence="1">
    <location>
        <begin position="142"/>
        <end position="163"/>
    </location>
</feature>
<keyword evidence="3" id="KW-1185">Reference proteome</keyword>
<keyword evidence="1" id="KW-1133">Transmembrane helix</keyword>
<feature type="transmembrane region" description="Helical" evidence="1">
    <location>
        <begin position="105"/>
        <end position="122"/>
    </location>
</feature>
<reference evidence="2 3" key="1">
    <citation type="submission" date="2020-04" db="EMBL/GenBank/DDBJ databases">
        <authorList>
            <person name="De Canck E."/>
        </authorList>
    </citation>
    <scope>NUCLEOTIDE SEQUENCE [LARGE SCALE GENOMIC DNA]</scope>
    <source>
        <strain evidence="2 3">LMG 26858</strain>
    </source>
</reference>
<evidence type="ECO:0000313" key="3">
    <source>
        <dbReference type="Proteomes" id="UP000494117"/>
    </source>
</evidence>
<accession>A0A6S7DPJ8</accession>
<sequence length="172" mass="18669">MRRAPSYGMLAHVHPLLQAAHSRSTMPKLILRICDFLLLSAAAALFGACLTSVLKTGAYGWLLPDAPYTYEPQDFYVDAAMAGLLGLLVLILAERVGRVRRSAPWRAAATLLAALVALYAAPPDPRVFGNTWAPGEATMELFVEQLHMVLPIAFAVLALRWGLWRLCAPSAA</sequence>
<feature type="transmembrane region" description="Helical" evidence="1">
    <location>
        <begin position="75"/>
        <end position="93"/>
    </location>
</feature>